<comment type="caution">
    <text evidence="2">The sequence shown here is derived from an EMBL/GenBank/DDBJ whole genome shotgun (WGS) entry which is preliminary data.</text>
</comment>
<evidence type="ECO:0000313" key="3">
    <source>
        <dbReference type="Proteomes" id="UP001519363"/>
    </source>
</evidence>
<feature type="transmembrane region" description="Helical" evidence="1">
    <location>
        <begin position="133"/>
        <end position="153"/>
    </location>
</feature>
<organism evidence="2 3">
    <name type="scientific">Crossiella equi</name>
    <dbReference type="NCBI Taxonomy" id="130796"/>
    <lineage>
        <taxon>Bacteria</taxon>
        <taxon>Bacillati</taxon>
        <taxon>Actinomycetota</taxon>
        <taxon>Actinomycetes</taxon>
        <taxon>Pseudonocardiales</taxon>
        <taxon>Pseudonocardiaceae</taxon>
        <taxon>Crossiella</taxon>
    </lineage>
</organism>
<reference evidence="2 3" key="1">
    <citation type="submission" date="2021-03" db="EMBL/GenBank/DDBJ databases">
        <title>Sequencing the genomes of 1000 actinobacteria strains.</title>
        <authorList>
            <person name="Klenk H.-P."/>
        </authorList>
    </citation>
    <scope>NUCLEOTIDE SEQUENCE [LARGE SCALE GENOMIC DNA]</scope>
    <source>
        <strain evidence="2 3">DSM 44580</strain>
    </source>
</reference>
<proteinExistence type="predicted"/>
<evidence type="ECO:0008006" key="4">
    <source>
        <dbReference type="Google" id="ProtNLM"/>
    </source>
</evidence>
<name>A0ABS5AA21_9PSEU</name>
<keyword evidence="1" id="KW-1133">Transmembrane helix</keyword>
<keyword evidence="1" id="KW-0472">Membrane</keyword>
<accession>A0ABS5AA21</accession>
<feature type="transmembrane region" description="Helical" evidence="1">
    <location>
        <begin position="12"/>
        <end position="35"/>
    </location>
</feature>
<gene>
    <name evidence="2" type="ORF">JOF53_001999</name>
</gene>
<evidence type="ECO:0000313" key="2">
    <source>
        <dbReference type="EMBL" id="MBP2473127.1"/>
    </source>
</evidence>
<keyword evidence="3" id="KW-1185">Reference proteome</keyword>
<dbReference type="Proteomes" id="UP001519363">
    <property type="component" value="Unassembled WGS sequence"/>
</dbReference>
<sequence>MSREPGLGYRSVVFGLVGVLLIGIPSIMLVLAYSFRIGADPGAGRGRTGTAEIIECHRDPLSLWINHRCRAAVSLPAVPGRPASHREVNMGAVRSLSGRVAVVERDSGARGTRWEVVPADHPTSQGGGFLVDLWVLAIGLTLASVVGGMWLDYRISKRSVSRAAGSG</sequence>
<dbReference type="EMBL" id="JAGIOO010000001">
    <property type="protein sequence ID" value="MBP2473127.1"/>
    <property type="molecule type" value="Genomic_DNA"/>
</dbReference>
<keyword evidence="1" id="KW-0812">Transmembrane</keyword>
<evidence type="ECO:0000256" key="1">
    <source>
        <dbReference type="SAM" id="Phobius"/>
    </source>
</evidence>
<dbReference type="RefSeq" id="WP_086781393.1">
    <property type="nucleotide sequence ID" value="NZ_JAGIOO010000001.1"/>
</dbReference>
<protein>
    <recommendedName>
        <fullName evidence="4">DUF3592 domain-containing protein</fullName>
    </recommendedName>
</protein>